<dbReference type="GO" id="GO:0003729">
    <property type="term" value="F:mRNA binding"/>
    <property type="evidence" value="ECO:0007669"/>
    <property type="project" value="InterPro"/>
</dbReference>
<dbReference type="HOGENOM" id="CLU_164851_6_2_2"/>
<keyword evidence="5" id="KW-0694">RNA-binding</keyword>
<keyword evidence="8" id="KW-1185">Reference proteome</keyword>
<dbReference type="EMBL" id="CP002009">
    <property type="protein sequence ID" value="ADG13801.1"/>
    <property type="molecule type" value="Genomic_DNA"/>
</dbReference>
<evidence type="ECO:0000313" key="7">
    <source>
        <dbReference type="EMBL" id="ADG13801.1"/>
    </source>
</evidence>
<reference evidence="7" key="1">
    <citation type="submission" date="2010-04" db="EMBL/GenBank/DDBJ databases">
        <title>Complete sequence of Methanocaldococcus infernus ME.</title>
        <authorList>
            <consortium name="US DOE Joint Genome Institute"/>
            <person name="Lucas S."/>
            <person name="Copeland A."/>
            <person name="Lapidus A."/>
            <person name="Cheng J.-F."/>
            <person name="Bruce D."/>
            <person name="Goodwin L."/>
            <person name="Pitluck S."/>
            <person name="Munk A.C."/>
            <person name="Detter J.C."/>
            <person name="Han C."/>
            <person name="Tapia R."/>
            <person name="Land M."/>
            <person name="Hauser L."/>
            <person name="Kyrpides N."/>
            <person name="Mikhailova N."/>
            <person name="Sieprawska-Lupa M."/>
            <person name="Whitman W.B."/>
            <person name="Woyke T."/>
        </authorList>
    </citation>
    <scope>NUCLEOTIDE SEQUENCE [LARGE SCALE GENOMIC DNA]</scope>
    <source>
        <strain evidence="7">ME</strain>
    </source>
</reference>
<dbReference type="Proteomes" id="UP000002061">
    <property type="component" value="Chromosome"/>
</dbReference>
<evidence type="ECO:0000256" key="5">
    <source>
        <dbReference type="ARBA" id="ARBA00022884"/>
    </source>
</evidence>
<dbReference type="InterPro" id="IPR038570">
    <property type="entry name" value="HicA_sf"/>
</dbReference>
<evidence type="ECO:0000256" key="4">
    <source>
        <dbReference type="ARBA" id="ARBA00022801"/>
    </source>
</evidence>
<dbReference type="STRING" id="573063.Metin_1147"/>
<evidence type="ECO:0000313" key="8">
    <source>
        <dbReference type="Proteomes" id="UP000002061"/>
    </source>
</evidence>
<dbReference type="AlphaFoldDB" id="D5VT98"/>
<dbReference type="PANTHER" id="PTHR34873">
    <property type="entry name" value="SSR1766 PROTEIN"/>
    <property type="match status" value="1"/>
</dbReference>
<organism evidence="7 8">
    <name type="scientific">Methanocaldococcus infernus (strain DSM 11812 / JCM 15783 / ME)</name>
    <dbReference type="NCBI Taxonomy" id="573063"/>
    <lineage>
        <taxon>Archaea</taxon>
        <taxon>Methanobacteriati</taxon>
        <taxon>Methanobacteriota</taxon>
        <taxon>Methanomada group</taxon>
        <taxon>Methanococci</taxon>
        <taxon>Methanococcales</taxon>
        <taxon>Methanocaldococcaceae</taxon>
        <taxon>Methanocaldococcus</taxon>
    </lineage>
</organism>
<evidence type="ECO:0000256" key="3">
    <source>
        <dbReference type="ARBA" id="ARBA00022759"/>
    </source>
</evidence>
<dbReference type="GO" id="GO:0004519">
    <property type="term" value="F:endonuclease activity"/>
    <property type="evidence" value="ECO:0007669"/>
    <property type="project" value="UniProtKB-KW"/>
</dbReference>
<evidence type="ECO:0000256" key="1">
    <source>
        <dbReference type="ARBA" id="ARBA00022649"/>
    </source>
</evidence>
<keyword evidence="4" id="KW-0378">Hydrolase</keyword>
<dbReference type="eggNOG" id="arCOG03086">
    <property type="taxonomic scope" value="Archaea"/>
</dbReference>
<protein>
    <submittedName>
        <fullName evidence="7">YcfA family protein</fullName>
    </submittedName>
</protein>
<keyword evidence="3" id="KW-0255">Endonuclease</keyword>
<dbReference type="PANTHER" id="PTHR34873:SF3">
    <property type="entry name" value="ADDICTION MODULE TOXIN, HICA FAMILY"/>
    <property type="match status" value="1"/>
</dbReference>
<dbReference type="Gene3D" id="3.30.920.30">
    <property type="entry name" value="Hypothetical protein"/>
    <property type="match status" value="1"/>
</dbReference>
<dbReference type="InterPro" id="IPR012933">
    <property type="entry name" value="HicA_mRNA_interferase"/>
</dbReference>
<keyword evidence="6" id="KW-0346">Stress response</keyword>
<proteinExistence type="predicted"/>
<gene>
    <name evidence="7" type="ordered locus">Metin_1147</name>
</gene>
<name>D5VT98_METIM</name>
<keyword evidence="2" id="KW-0540">Nuclease</keyword>
<dbReference type="GO" id="GO:0016787">
    <property type="term" value="F:hydrolase activity"/>
    <property type="evidence" value="ECO:0007669"/>
    <property type="project" value="UniProtKB-KW"/>
</dbReference>
<keyword evidence="1" id="KW-1277">Toxin-antitoxin system</keyword>
<accession>D5VT98</accession>
<dbReference type="Pfam" id="PF07927">
    <property type="entry name" value="HicA_toxin"/>
    <property type="match status" value="1"/>
</dbReference>
<sequence length="83" mass="9511">MSKLPVVGGKELIKFLKSLGYEVVRQKGSHVRLRKETEFGTHNITIPYHDEIAKGTLNAILTDISKWNNISKEELIKKLKNKH</sequence>
<dbReference type="SUPFAM" id="SSF54786">
    <property type="entry name" value="YcfA/nrd intein domain"/>
    <property type="match status" value="1"/>
</dbReference>
<dbReference type="KEGG" id="mif:Metin_1147"/>
<evidence type="ECO:0000256" key="2">
    <source>
        <dbReference type="ARBA" id="ARBA00022722"/>
    </source>
</evidence>
<evidence type="ECO:0000256" key="6">
    <source>
        <dbReference type="ARBA" id="ARBA00023016"/>
    </source>
</evidence>